<keyword evidence="5" id="KW-0539">Nucleus</keyword>
<feature type="region of interest" description="Disordered" evidence="6">
    <location>
        <begin position="1978"/>
        <end position="2017"/>
    </location>
</feature>
<dbReference type="SUPFAM" id="SSF54928">
    <property type="entry name" value="RNA-binding domain, RBD"/>
    <property type="match status" value="1"/>
</dbReference>
<dbReference type="Proteomes" id="UP000221080">
    <property type="component" value="Chromosome 7"/>
</dbReference>
<feature type="compositionally biased region" description="Low complexity" evidence="6">
    <location>
        <begin position="735"/>
        <end position="744"/>
    </location>
</feature>
<dbReference type="RefSeq" id="XP_017327084.1">
    <property type="nucleotide sequence ID" value="XM_017471595.3"/>
</dbReference>
<dbReference type="STRING" id="7998.ENSIPUP00000004031"/>
<dbReference type="InterPro" id="IPR003604">
    <property type="entry name" value="Matrin/U1-like-C_Znf_C2H2"/>
</dbReference>
<feature type="compositionally biased region" description="Basic and acidic residues" evidence="6">
    <location>
        <begin position="1533"/>
        <end position="1563"/>
    </location>
</feature>
<reference evidence="9" key="2">
    <citation type="submission" date="2025-08" db="UniProtKB">
        <authorList>
            <consortium name="RefSeq"/>
        </authorList>
    </citation>
    <scope>IDENTIFICATION</scope>
    <source>
        <tissue evidence="9">Blood</tissue>
    </source>
</reference>
<feature type="region of interest" description="Disordered" evidence="6">
    <location>
        <begin position="863"/>
        <end position="946"/>
    </location>
</feature>
<dbReference type="InterPro" id="IPR026811">
    <property type="entry name" value="CIZ1"/>
</dbReference>
<feature type="compositionally biased region" description="Basic and acidic residues" evidence="6">
    <location>
        <begin position="1697"/>
        <end position="1707"/>
    </location>
</feature>
<feature type="region of interest" description="Disordered" evidence="6">
    <location>
        <begin position="734"/>
        <end position="785"/>
    </location>
</feature>
<dbReference type="PANTHER" id="PTHR15491">
    <property type="match status" value="1"/>
</dbReference>
<dbReference type="GO" id="GO:0003723">
    <property type="term" value="F:RNA binding"/>
    <property type="evidence" value="ECO:0007669"/>
    <property type="project" value="InterPro"/>
</dbReference>
<feature type="compositionally biased region" description="Low complexity" evidence="6">
    <location>
        <begin position="650"/>
        <end position="667"/>
    </location>
</feature>
<dbReference type="OrthoDB" id="10072641at2759"/>
<feature type="compositionally biased region" description="Basic residues" evidence="6">
    <location>
        <begin position="668"/>
        <end position="678"/>
    </location>
</feature>
<keyword evidence="8" id="KW-1185">Reference proteome</keyword>
<feature type="compositionally biased region" description="Basic residues" evidence="6">
    <location>
        <begin position="2057"/>
        <end position="2068"/>
    </location>
</feature>
<dbReference type="SUPFAM" id="SSF57667">
    <property type="entry name" value="beta-beta-alpha zinc fingers"/>
    <property type="match status" value="1"/>
</dbReference>
<evidence type="ECO:0000313" key="9">
    <source>
        <dbReference type="RefSeq" id="XP_017327084.1"/>
    </source>
</evidence>
<evidence type="ECO:0000256" key="3">
    <source>
        <dbReference type="ARBA" id="ARBA00022771"/>
    </source>
</evidence>
<evidence type="ECO:0000256" key="6">
    <source>
        <dbReference type="SAM" id="MobiDB-lite"/>
    </source>
</evidence>
<feature type="compositionally biased region" description="Basic and acidic residues" evidence="6">
    <location>
        <begin position="2041"/>
        <end position="2056"/>
    </location>
</feature>
<dbReference type="CTD" id="27332"/>
<feature type="compositionally biased region" description="Basic and acidic residues" evidence="6">
    <location>
        <begin position="2115"/>
        <end position="2125"/>
    </location>
</feature>
<evidence type="ECO:0000256" key="5">
    <source>
        <dbReference type="ARBA" id="ARBA00023242"/>
    </source>
</evidence>
<dbReference type="Gene3D" id="3.30.70.330">
    <property type="match status" value="2"/>
</dbReference>
<feature type="compositionally biased region" description="Basic and acidic residues" evidence="6">
    <location>
        <begin position="210"/>
        <end position="224"/>
    </location>
</feature>
<feature type="region of interest" description="Disordered" evidence="6">
    <location>
        <begin position="574"/>
        <end position="694"/>
    </location>
</feature>
<feature type="region of interest" description="Disordered" evidence="6">
    <location>
        <begin position="1432"/>
        <end position="1465"/>
    </location>
</feature>
<feature type="region of interest" description="Disordered" evidence="6">
    <location>
        <begin position="1339"/>
        <end position="1420"/>
    </location>
</feature>
<feature type="region of interest" description="Disordered" evidence="6">
    <location>
        <begin position="1528"/>
        <end position="1764"/>
    </location>
</feature>
<feature type="compositionally biased region" description="Low complexity" evidence="6">
    <location>
        <begin position="679"/>
        <end position="693"/>
    </location>
</feature>
<sequence length="2277" mass="250704">MINGKKKLTAQNGVANTIISNSTNKQTNNLALLIRPDAPNRFALFLESCVPPVTNSLSSFGSLPFFGLVSLQLAHIKAQLALHQLNVITARNFTPPFTGIPALALLDLIKVTMSHPMYNPRGGPFSSGQRSIPAGQYAIGSQSGLDLAGARLAPDSMSSPRGGMTASQQMTFPLSQRQPQISHNLDSSIDMNIREALEEVRLVSQMLHQPKTDPRLKKDVRDKVLSPGGGGYAAASIPGRSDDGDWTGYQAPSKKFSSPSIGNSSSSSQRFQSSGFGSSAGQSGLDSQSPSEHHPTRYTPESASSILANFGLSSEDLELLSHYPDDQLTPDNLPFILRDIRMRKAKRNISDRDTRSSDLLVSDARQGQVIDYGHSSKYDFPEEKPDSYSHEHLTKESIKYGREVTSSSFSNADKSKRPQQNLAAPVLAQASIMVPKLQPPVMAPRPTLQSLDIQGAKTIPRRLPPSTAVPSPIIRPPQIPPAAAGPLPSLVPMISGSSFAFAPPLITTSTAKRLPTPTMMNDYSAASPRIFPHTCSLCNIECVQTKDWIKHQNTPLHIESCRRLRKQYPDWNAETVPLTRTPSPKHHHGSSSRRQRSRSRSRSPRRYRRTRSRSRSRSPPRKTRGSPSYRRRSRSPPHQRSRSPPHQRSRSPPCQRSRSPGYSSSRRSPPRSARRVSPRRSSPSRLQRSSSSERLAKKLLESSELSSVSDSSTLKAMVESLAPALLAELAKKRNSSLSSSLKSSSSRKRSSSPSKRSESSKSSNSSVVRTTSSKSVKPKKPAGPGTTCLLRFKGIPFLTTHQELVDAVEPFGKVHTAILLKAISEASVCMEREEDAKALVNCKDLKLRGKLIEICMEKEARDELRGPEHEKKPIAKKKETQHGTSKMSQAIKAKDVPKISQTTKAKDVSKTPQVSKLKEVPKPQTARGKQNVKVKPSTKGPGATPVKKIIKKEVPWRKNIVEITGLPEKEITEEDLTNLASPHGFISTPVIAVTQHKAYLEMPNTAAAEALVKAYAETPAKLQEEEISITMMTKPVDLNYTESLFRVLMGLDMLSPKELAMLPERLLTVSNVPYKTGAVTEIHNLIKRFGSYKQSLVLNGRIIFEMDSAAVARSVYSRFLKFPCIIQNNSLSFTLAKMPRAADQIKKKSDVRGFKRVAKTLSTDAVTPTTTVPSPTSVKVDIDTDVDRAKAEAGLMKGTANDVNETETKAKIEMDTSATPTNEIAIAVQAPGGESNLLSKTIPCDSNDSQMDIPPNETALLEGSESKIDISESENKIDLQMENITFVDTKEPELVHGDVLAITTEDILSSMDTTEQTEDMPMNINEHSENLQMDTNEHAEKSKMDTTEQAENAPVETTKHTEESSLDRHHPSQPKDAAKAGDLSVEQKEVEDNKLTVGSVAQLPSVEDTETAALTGNDNEERALEPVVLENEPQQAPIEESTQESEATQGNLSPQSTINQNEAQFKDDLKACKPVLTDATLQSSDQNQAGKATTQQEARPVDDMTLGFPPVTPEILKALEAAVHQCRLQSSMKRAEEASRKSEVEKNSAEKDDSQKTQVEKGTKPQSSRTTRSQTRKTESTERELSSRQRAKRSPKDGSPTTSNEGSSSSTSVSRKTRPEVSTAVRRSREREDDGYKTRSSSRSTRSSRSDTKKTGKAKEVVQAFEEPFPFNLDEFVTVDEVGDEAEEHTLPSSGHSELKMSEDDPKSPMTSSSHERKSSAEASSEKFKKPATLATPESRPITNTEAEEQETAHMENEPINTLPVTEAKGAEKLEGVPVTTDVLQETVHQTVYGEVERLTSEPAESEDKDKECLAQKYSEEAALINEETSDKGASNLHYSKQFDSTALTLNDEPLQVSELQEQKSPAEHQSETSDPALHERENKELPSQDALVTLDEVGGEDGDFADEADEEELLKRQAGENPEALLTVDEVGGDEAEEQLEKALQGLVTLDEIVEEEDEDDACSFNPETLVTLDEARGDEEMDESEQAKINPTSSEVDTSAQPEVPVESSVHEADACNIEELRRMNFVTVDEVGEEEEEKHEPLLEQKVEEEKPITRRGGRPKKRSRQTPVRKSTRGKRGRSSNQVEELPENTPEEEPASVDNIPPSVTPSVDKNIKPEEENLKAEVTSGSTNTQVAGTEEEKPNISKQEDEVTIKENAADEATTEKRAAIKEESKQRREDELNQEPDPKKPCSQPSTTNDFTLPPFSPDNPIGVDFVVPKTGFFCKLCSLFYGNEETAKKTHCSSLRHYQNMQKYYEKLKTQQTQTPSTNNISSD</sequence>
<feature type="compositionally biased region" description="Basic and acidic residues" evidence="6">
    <location>
        <begin position="1714"/>
        <end position="1729"/>
    </location>
</feature>
<dbReference type="SMART" id="SM00360">
    <property type="entry name" value="RRM"/>
    <property type="match status" value="2"/>
</dbReference>
<feature type="compositionally biased region" description="Low complexity" evidence="6">
    <location>
        <begin position="256"/>
        <end position="284"/>
    </location>
</feature>
<dbReference type="InterPro" id="IPR035979">
    <property type="entry name" value="RBD_domain_sf"/>
</dbReference>
<keyword evidence="2" id="KW-0479">Metal-binding</keyword>
<feature type="compositionally biased region" description="Basic and acidic residues" evidence="6">
    <location>
        <begin position="1357"/>
        <end position="1370"/>
    </location>
</feature>
<proteinExistence type="predicted"/>
<feature type="compositionally biased region" description="Low complexity" evidence="6">
    <location>
        <begin position="1638"/>
        <end position="1647"/>
    </location>
</feature>
<feature type="compositionally biased region" description="Acidic residues" evidence="6">
    <location>
        <begin position="1677"/>
        <end position="1687"/>
    </location>
</feature>
<feature type="compositionally biased region" description="Acidic residues" evidence="6">
    <location>
        <begin position="2089"/>
        <end position="2100"/>
    </location>
</feature>
<evidence type="ECO:0000256" key="4">
    <source>
        <dbReference type="ARBA" id="ARBA00022833"/>
    </source>
</evidence>
<dbReference type="GO" id="GO:0005634">
    <property type="term" value="C:nucleus"/>
    <property type="evidence" value="ECO:0007669"/>
    <property type="project" value="UniProtKB-SubCell"/>
</dbReference>
<feature type="compositionally biased region" description="Polar residues" evidence="6">
    <location>
        <begin position="1444"/>
        <end position="1463"/>
    </location>
</feature>
<feature type="compositionally biased region" description="Basic and acidic residues" evidence="6">
    <location>
        <begin position="1861"/>
        <end position="1887"/>
    </location>
</feature>
<dbReference type="InterPro" id="IPR012677">
    <property type="entry name" value="Nucleotide-bd_a/b_plait_sf"/>
</dbReference>
<feature type="compositionally biased region" description="Low complexity" evidence="6">
    <location>
        <begin position="1599"/>
        <end position="1614"/>
    </location>
</feature>
<keyword evidence="4" id="KW-0862">Zinc</keyword>
<evidence type="ECO:0000256" key="2">
    <source>
        <dbReference type="ARBA" id="ARBA00022723"/>
    </source>
</evidence>
<organism evidence="8 9">
    <name type="scientific">Ictalurus punctatus</name>
    <name type="common">Channel catfish</name>
    <name type="synonym">Silurus punctatus</name>
    <dbReference type="NCBI Taxonomy" id="7998"/>
    <lineage>
        <taxon>Eukaryota</taxon>
        <taxon>Metazoa</taxon>
        <taxon>Chordata</taxon>
        <taxon>Craniata</taxon>
        <taxon>Vertebrata</taxon>
        <taxon>Euteleostomi</taxon>
        <taxon>Actinopterygii</taxon>
        <taxon>Neopterygii</taxon>
        <taxon>Teleostei</taxon>
        <taxon>Ostariophysi</taxon>
        <taxon>Siluriformes</taxon>
        <taxon>Ictaluridae</taxon>
        <taxon>Ictalurus</taxon>
    </lineage>
</organism>
<feature type="region of interest" description="Disordered" evidence="6">
    <location>
        <begin position="1477"/>
        <end position="1510"/>
    </location>
</feature>
<feature type="region of interest" description="Disordered" evidence="6">
    <location>
        <begin position="2034"/>
        <end position="2212"/>
    </location>
</feature>
<name>A0A2D0R926_ICTPU</name>
<evidence type="ECO:0000259" key="7">
    <source>
        <dbReference type="PROSITE" id="PS50171"/>
    </source>
</evidence>
<gene>
    <name evidence="9" type="primary">znf638</name>
</gene>
<feature type="compositionally biased region" description="Basic and acidic residues" evidence="6">
    <location>
        <begin position="1648"/>
        <end position="1660"/>
    </location>
</feature>
<accession>A0A2D0R926</accession>
<keyword evidence="3" id="KW-0863">Zinc-finger</keyword>
<feature type="compositionally biased region" description="Low complexity" evidence="6">
    <location>
        <begin position="760"/>
        <end position="775"/>
    </location>
</feature>
<evidence type="ECO:0000313" key="8">
    <source>
        <dbReference type="Proteomes" id="UP000221080"/>
    </source>
</evidence>
<dbReference type="PROSITE" id="PS50171">
    <property type="entry name" value="ZF_MATRIN"/>
    <property type="match status" value="1"/>
</dbReference>
<feature type="compositionally biased region" description="Basic and acidic residues" evidence="6">
    <location>
        <begin position="1385"/>
        <end position="1394"/>
    </location>
</feature>
<dbReference type="InterPro" id="IPR000504">
    <property type="entry name" value="RRM_dom"/>
</dbReference>
<feature type="compositionally biased region" description="Polar residues" evidence="6">
    <location>
        <begin position="1989"/>
        <end position="2003"/>
    </location>
</feature>
<reference evidence="8" key="1">
    <citation type="journal article" date="2016" name="Nat. Commun.">
        <title>The channel catfish genome sequence provides insights into the evolution of scale formation in teleosts.</title>
        <authorList>
            <person name="Liu Z."/>
            <person name="Liu S."/>
            <person name="Yao J."/>
            <person name="Bao L."/>
            <person name="Zhang J."/>
            <person name="Li Y."/>
            <person name="Jiang C."/>
            <person name="Sun L."/>
            <person name="Wang R."/>
            <person name="Zhang Y."/>
            <person name="Zhou T."/>
            <person name="Zeng Q."/>
            <person name="Fu Q."/>
            <person name="Gao S."/>
            <person name="Li N."/>
            <person name="Koren S."/>
            <person name="Jiang Y."/>
            <person name="Zimin A."/>
            <person name="Xu P."/>
            <person name="Phillippy A.M."/>
            <person name="Geng X."/>
            <person name="Song L."/>
            <person name="Sun F."/>
            <person name="Li C."/>
            <person name="Wang X."/>
            <person name="Chen A."/>
            <person name="Jin Y."/>
            <person name="Yuan Z."/>
            <person name="Yang Y."/>
            <person name="Tan S."/>
            <person name="Peatman E."/>
            <person name="Lu J."/>
            <person name="Qin Z."/>
            <person name="Dunham R."/>
            <person name="Li Z."/>
            <person name="Sonstegard T."/>
            <person name="Feng J."/>
            <person name="Danzmann R.G."/>
            <person name="Schroeder S."/>
            <person name="Scheffler B."/>
            <person name="Duke M.V."/>
            <person name="Ballard L."/>
            <person name="Kucuktas H."/>
            <person name="Kaltenboeck L."/>
            <person name="Liu H."/>
            <person name="Armbruster J."/>
            <person name="Xie Y."/>
            <person name="Kirby M.L."/>
            <person name="Tian Y."/>
            <person name="Flanagan M.E."/>
            <person name="Mu W."/>
            <person name="Waldbieser G.C."/>
        </authorList>
    </citation>
    <scope>NUCLEOTIDE SEQUENCE [LARGE SCALE GENOMIC DNA]</scope>
    <source>
        <strain evidence="8">SDA103</strain>
    </source>
</reference>
<comment type="subcellular location">
    <subcellularLocation>
        <location evidence="1">Nucleus</location>
    </subcellularLocation>
</comment>
<dbReference type="KEGG" id="ipu:108267496"/>
<feature type="compositionally biased region" description="Basic and acidic residues" evidence="6">
    <location>
        <begin position="863"/>
        <end position="881"/>
    </location>
</feature>
<feature type="compositionally biased region" description="Basic and acidic residues" evidence="6">
    <location>
        <begin position="1627"/>
        <end position="1637"/>
    </location>
</feature>
<feature type="compositionally biased region" description="Polar residues" evidence="6">
    <location>
        <begin position="2129"/>
        <end position="2138"/>
    </location>
</feature>
<evidence type="ECO:0000256" key="1">
    <source>
        <dbReference type="ARBA" id="ARBA00004123"/>
    </source>
</evidence>
<feature type="compositionally biased region" description="Basic residues" evidence="6">
    <location>
        <begin position="583"/>
        <end position="649"/>
    </location>
</feature>
<feature type="compositionally biased region" description="Polar residues" evidence="6">
    <location>
        <begin position="1479"/>
        <end position="1497"/>
    </location>
</feature>
<dbReference type="PANTHER" id="PTHR15491:SF9">
    <property type="entry name" value="CIP1-INTERACTING ZINC FINGER PROTEIN"/>
    <property type="match status" value="1"/>
</dbReference>
<dbReference type="GeneID" id="108267496"/>
<feature type="compositionally biased region" description="Basic and acidic residues" evidence="6">
    <location>
        <begin position="2141"/>
        <end position="2192"/>
    </location>
</feature>
<feature type="domain" description="Matrin-type" evidence="7">
    <location>
        <begin position="2225"/>
        <end position="2256"/>
    </location>
</feature>
<feature type="region of interest" description="Disordered" evidence="6">
    <location>
        <begin position="1848"/>
        <end position="1890"/>
    </location>
</feature>
<feature type="compositionally biased region" description="Basic and acidic residues" evidence="6">
    <location>
        <begin position="1576"/>
        <end position="1587"/>
    </location>
</feature>
<dbReference type="GO" id="GO:0008270">
    <property type="term" value="F:zinc ion binding"/>
    <property type="evidence" value="ECO:0007669"/>
    <property type="project" value="UniProtKB-KW"/>
</dbReference>
<dbReference type="InterPro" id="IPR000690">
    <property type="entry name" value="Matrin/U1-C_Znf_C2H2"/>
</dbReference>
<dbReference type="InterPro" id="IPR036236">
    <property type="entry name" value="Znf_C2H2_sf"/>
</dbReference>
<feature type="region of interest" description="Disordered" evidence="6">
    <location>
        <begin position="208"/>
        <end position="300"/>
    </location>
</feature>
<feature type="compositionally biased region" description="Low complexity" evidence="6">
    <location>
        <begin position="1564"/>
        <end position="1573"/>
    </location>
</feature>
<protein>
    <submittedName>
        <fullName evidence="9">Zinc finger protein 638</fullName>
    </submittedName>
</protein>
<dbReference type="SMART" id="SM00451">
    <property type="entry name" value="ZnF_U1"/>
    <property type="match status" value="2"/>
</dbReference>